<evidence type="ECO:0000313" key="4">
    <source>
        <dbReference type="RefSeq" id="XP_006824376.1"/>
    </source>
</evidence>
<feature type="compositionally biased region" description="Polar residues" evidence="1">
    <location>
        <begin position="46"/>
        <end position="70"/>
    </location>
</feature>
<keyword evidence="2" id="KW-0472">Membrane</keyword>
<dbReference type="PANTHER" id="PTHR14557">
    <property type="entry name" value="PROTEIN C7ORF21"/>
    <property type="match status" value="1"/>
</dbReference>
<dbReference type="RefSeq" id="XP_006824376.1">
    <property type="nucleotide sequence ID" value="XM_006824313.1"/>
</dbReference>
<accession>A0ABM0MWI5</accession>
<feature type="region of interest" description="Disordered" evidence="1">
    <location>
        <begin position="175"/>
        <end position="199"/>
    </location>
</feature>
<keyword evidence="3" id="KW-1185">Reference proteome</keyword>
<dbReference type="Proteomes" id="UP000694865">
    <property type="component" value="Unplaced"/>
</dbReference>
<sequence>MPLIEGIGDEVTLSAVVLTFVLTLVLAWWTTFVGDRPLHVHIIRPQSTRHQQRSNRIQNQRTQPEETPQVVSPADVSNRTNESSRESEHETAGNSTDAGNDEEEEEGEGFVLRQRRTGSEGSREVLQNVANIENSEADASTVGNTETSEVTEPTMRQRKRCMDSINIENLQMAKHNDHEESNSSDVHEDGYLQSNVREDRTVGAVVTEQEQVERETENGTSVLQAACETTPEMSERFASSETVQERSKAVAKTETGQERPQCETDRISSEEAGRNDAEQVESDAAQSESVDRSDIPDGHITIRLKFLSENERSVTAGLQITLGQFRR</sequence>
<dbReference type="InterPro" id="IPR040352">
    <property type="entry name" value="TMUB1/2"/>
</dbReference>
<feature type="transmembrane region" description="Helical" evidence="2">
    <location>
        <begin position="12"/>
        <end position="34"/>
    </location>
</feature>
<reference evidence="4" key="1">
    <citation type="submission" date="2025-08" db="UniProtKB">
        <authorList>
            <consortium name="RefSeq"/>
        </authorList>
    </citation>
    <scope>IDENTIFICATION</scope>
    <source>
        <tissue evidence="4">Testes</tissue>
    </source>
</reference>
<keyword evidence="2" id="KW-1133">Transmembrane helix</keyword>
<feature type="compositionally biased region" description="Acidic residues" evidence="1">
    <location>
        <begin position="99"/>
        <end position="108"/>
    </location>
</feature>
<evidence type="ECO:0000313" key="3">
    <source>
        <dbReference type="Proteomes" id="UP000694865"/>
    </source>
</evidence>
<feature type="compositionally biased region" description="Polar residues" evidence="1">
    <location>
        <begin position="128"/>
        <end position="151"/>
    </location>
</feature>
<organism evidence="3 4">
    <name type="scientific">Saccoglossus kowalevskii</name>
    <name type="common">Acorn worm</name>
    <dbReference type="NCBI Taxonomy" id="10224"/>
    <lineage>
        <taxon>Eukaryota</taxon>
        <taxon>Metazoa</taxon>
        <taxon>Hemichordata</taxon>
        <taxon>Enteropneusta</taxon>
        <taxon>Harrimaniidae</taxon>
        <taxon>Saccoglossus</taxon>
    </lineage>
</organism>
<name>A0ABM0MWI5_SACKO</name>
<gene>
    <name evidence="4" type="primary">LOC102807995</name>
</gene>
<evidence type="ECO:0000256" key="2">
    <source>
        <dbReference type="SAM" id="Phobius"/>
    </source>
</evidence>
<proteinExistence type="predicted"/>
<dbReference type="GeneID" id="102807995"/>
<keyword evidence="2" id="KW-0812">Transmembrane</keyword>
<feature type="region of interest" description="Disordered" evidence="1">
    <location>
        <begin position="46"/>
        <end position="156"/>
    </location>
</feature>
<feature type="compositionally biased region" description="Basic and acidic residues" evidence="1">
    <location>
        <begin position="255"/>
        <end position="277"/>
    </location>
</feature>
<feature type="compositionally biased region" description="Basic and acidic residues" evidence="1">
    <location>
        <begin position="82"/>
        <end position="91"/>
    </location>
</feature>
<protein>
    <submittedName>
        <fullName evidence="4">Protein gar2-like</fullName>
    </submittedName>
</protein>
<feature type="region of interest" description="Disordered" evidence="1">
    <location>
        <begin position="230"/>
        <end position="298"/>
    </location>
</feature>
<evidence type="ECO:0000256" key="1">
    <source>
        <dbReference type="SAM" id="MobiDB-lite"/>
    </source>
</evidence>
<dbReference type="PANTHER" id="PTHR14557:SF5">
    <property type="entry name" value="UBIQUITIN-LIKE DOMAIN-CONTAINING PROTEIN"/>
    <property type="match status" value="1"/>
</dbReference>